<dbReference type="Proteomes" id="UP000298653">
    <property type="component" value="Chromosome"/>
</dbReference>
<dbReference type="Gene3D" id="3.40.710.10">
    <property type="entry name" value="DD-peptidase/beta-lactamase superfamily"/>
    <property type="match status" value="1"/>
</dbReference>
<dbReference type="Pfam" id="PF00768">
    <property type="entry name" value="Peptidase_S11"/>
    <property type="match status" value="1"/>
</dbReference>
<feature type="active site" description="Acyl-ester intermediate" evidence="13">
    <location>
        <position position="70"/>
    </location>
</feature>
<dbReference type="AlphaFoldDB" id="A0A4P8IG36"/>
<reference evidence="18 19" key="1">
    <citation type="submission" date="2019-05" db="EMBL/GenBank/DDBJ databases">
        <title>Complete genome sequencing of Anaerostipes rhamnosivorans.</title>
        <authorList>
            <person name="Bui T.P.N."/>
            <person name="de Vos W.M."/>
        </authorList>
    </citation>
    <scope>NUCLEOTIDE SEQUENCE [LARGE SCALE GENOMIC DNA]</scope>
    <source>
        <strain evidence="18 19">1y2</strain>
    </source>
</reference>
<comment type="function">
    <text evidence="1">Removes C-terminal D-alanyl residues from sugar-peptide cell wall precursors.</text>
</comment>
<name>A0A4P8IG36_9FIRM</name>
<dbReference type="RefSeq" id="WP_137329035.1">
    <property type="nucleotide sequence ID" value="NZ_CP040058.1"/>
</dbReference>
<feature type="active site" description="Proton acceptor" evidence="13">
    <location>
        <position position="73"/>
    </location>
</feature>
<dbReference type="KEGG" id="arf:AR1Y2_2253"/>
<keyword evidence="5 18" id="KW-0121">Carboxypeptidase</keyword>
<dbReference type="Gene3D" id="2.60.410.10">
    <property type="entry name" value="D-Ala-D-Ala carboxypeptidase, C-terminal domain"/>
    <property type="match status" value="1"/>
</dbReference>
<dbReference type="GO" id="GO:0008360">
    <property type="term" value="P:regulation of cell shape"/>
    <property type="evidence" value="ECO:0007669"/>
    <property type="project" value="UniProtKB-KW"/>
</dbReference>
<dbReference type="PRINTS" id="PR00725">
    <property type="entry name" value="DADACBPTASE1"/>
</dbReference>
<dbReference type="InterPro" id="IPR012338">
    <property type="entry name" value="Beta-lactam/transpept-like"/>
</dbReference>
<dbReference type="Pfam" id="PF07943">
    <property type="entry name" value="PBP5_C"/>
    <property type="match status" value="1"/>
</dbReference>
<gene>
    <name evidence="18" type="ORF">AR1Y2_2253</name>
</gene>
<dbReference type="OrthoDB" id="9791132at2"/>
<keyword evidence="11" id="KW-0961">Cell wall biogenesis/degradation</keyword>
<comment type="similarity">
    <text evidence="3 15">Belongs to the peptidase S11 family.</text>
</comment>
<keyword evidence="6" id="KW-0645">Protease</keyword>
<dbReference type="GO" id="GO:0006508">
    <property type="term" value="P:proteolysis"/>
    <property type="evidence" value="ECO:0007669"/>
    <property type="project" value="UniProtKB-KW"/>
</dbReference>
<dbReference type="EC" id="3.4.16.4" evidence="4"/>
<evidence type="ECO:0000256" key="1">
    <source>
        <dbReference type="ARBA" id="ARBA00003217"/>
    </source>
</evidence>
<dbReference type="InterPro" id="IPR037167">
    <property type="entry name" value="Peptidase_S11_C_sf"/>
</dbReference>
<evidence type="ECO:0000256" key="3">
    <source>
        <dbReference type="ARBA" id="ARBA00007164"/>
    </source>
</evidence>
<feature type="signal peptide" evidence="16">
    <location>
        <begin position="1"/>
        <end position="22"/>
    </location>
</feature>
<keyword evidence="19" id="KW-1185">Reference proteome</keyword>
<comment type="catalytic activity">
    <reaction evidence="12">
        <text>Preferential cleavage: (Ac)2-L-Lys-D-Ala-|-D-Ala. Also transpeptidation of peptidyl-alanyl moieties that are N-acyl substituents of D-alanine.</text>
        <dbReference type="EC" id="3.4.16.4"/>
    </reaction>
</comment>
<evidence type="ECO:0000256" key="6">
    <source>
        <dbReference type="ARBA" id="ARBA00022670"/>
    </source>
</evidence>
<sequence length="394" mass="43064">MKKAAIFILSLLVCISSGTVVTATEPETLLTVAQDEEGLDLTAKSAVVMEAGSGTILYQKDKDMELPPASVTKVMSLLLIFEELDKGNLKYTDKVTVSEHAASMGGSQVFLEPGESQSVDTMLKCIVISSANDAVVSMAEHIAGSEGAFVKRMNEKAKQLGMKHTTFKNSCGLDIKGHETSAYDIALMSRELTTKHPDIFKYTKIWMDKFTHETKKGTKEFGLSNTNKLLKQYNGCTGLKTGSTSTAKFCLSATATRNDVSLIAVVMASDDSKARVKDASALLDYGFSHCQVMEDHTKAKDIGKIAVTKGKKESVSYDQDIPAKIVLVKGSKNDVKKQIRIGQVKAPVKKGQVLGYIIYKRGDEILLKKPVRATEDVEKMNYLTSLTRLAEQYF</sequence>
<dbReference type="GO" id="GO:0009002">
    <property type="term" value="F:serine-type D-Ala-D-Ala carboxypeptidase activity"/>
    <property type="evidence" value="ECO:0007669"/>
    <property type="project" value="UniProtKB-EC"/>
</dbReference>
<accession>A0A4P8IG36</accession>
<keyword evidence="8 18" id="KW-0378">Hydrolase</keyword>
<dbReference type="PANTHER" id="PTHR21581">
    <property type="entry name" value="D-ALANYL-D-ALANINE CARBOXYPEPTIDASE"/>
    <property type="match status" value="1"/>
</dbReference>
<evidence type="ECO:0000259" key="17">
    <source>
        <dbReference type="SMART" id="SM00936"/>
    </source>
</evidence>
<evidence type="ECO:0000256" key="7">
    <source>
        <dbReference type="ARBA" id="ARBA00022729"/>
    </source>
</evidence>
<dbReference type="UniPathway" id="UPA00219"/>
<evidence type="ECO:0000256" key="12">
    <source>
        <dbReference type="ARBA" id="ARBA00034000"/>
    </source>
</evidence>
<keyword evidence="9" id="KW-0133">Cell shape</keyword>
<dbReference type="PANTHER" id="PTHR21581:SF6">
    <property type="entry name" value="TRAFFICKING PROTEIN PARTICLE COMPLEX SUBUNIT 12"/>
    <property type="match status" value="1"/>
</dbReference>
<evidence type="ECO:0000256" key="9">
    <source>
        <dbReference type="ARBA" id="ARBA00022960"/>
    </source>
</evidence>
<feature type="binding site" evidence="14">
    <location>
        <position position="240"/>
    </location>
    <ligand>
        <name>substrate</name>
    </ligand>
</feature>
<proteinExistence type="inferred from homology"/>
<dbReference type="GO" id="GO:0071555">
    <property type="term" value="P:cell wall organization"/>
    <property type="evidence" value="ECO:0007669"/>
    <property type="project" value="UniProtKB-KW"/>
</dbReference>
<feature type="active site" evidence="13">
    <location>
        <position position="130"/>
    </location>
</feature>
<dbReference type="EMBL" id="CP040058">
    <property type="protein sequence ID" value="QCP35707.1"/>
    <property type="molecule type" value="Genomic_DNA"/>
</dbReference>
<dbReference type="InterPro" id="IPR015956">
    <property type="entry name" value="Peniciliin-bd_prot_C_sf"/>
</dbReference>
<dbReference type="InterPro" id="IPR018044">
    <property type="entry name" value="Peptidase_S11"/>
</dbReference>
<evidence type="ECO:0000256" key="2">
    <source>
        <dbReference type="ARBA" id="ARBA00004752"/>
    </source>
</evidence>
<dbReference type="SMART" id="SM00936">
    <property type="entry name" value="PBP5_C"/>
    <property type="match status" value="1"/>
</dbReference>
<evidence type="ECO:0000313" key="18">
    <source>
        <dbReference type="EMBL" id="QCP35707.1"/>
    </source>
</evidence>
<dbReference type="GO" id="GO:0009252">
    <property type="term" value="P:peptidoglycan biosynthetic process"/>
    <property type="evidence" value="ECO:0007669"/>
    <property type="project" value="UniProtKB-UniPathway"/>
</dbReference>
<evidence type="ECO:0000256" key="11">
    <source>
        <dbReference type="ARBA" id="ARBA00023316"/>
    </source>
</evidence>
<dbReference type="InterPro" id="IPR001967">
    <property type="entry name" value="Peptidase_S11_N"/>
</dbReference>
<evidence type="ECO:0000256" key="5">
    <source>
        <dbReference type="ARBA" id="ARBA00022645"/>
    </source>
</evidence>
<dbReference type="SUPFAM" id="SSF69189">
    <property type="entry name" value="Penicillin-binding protein associated domain"/>
    <property type="match status" value="1"/>
</dbReference>
<evidence type="ECO:0000256" key="16">
    <source>
        <dbReference type="SAM" id="SignalP"/>
    </source>
</evidence>
<evidence type="ECO:0000256" key="14">
    <source>
        <dbReference type="PIRSR" id="PIRSR618044-2"/>
    </source>
</evidence>
<evidence type="ECO:0000256" key="15">
    <source>
        <dbReference type="RuleBase" id="RU004016"/>
    </source>
</evidence>
<dbReference type="SUPFAM" id="SSF56601">
    <property type="entry name" value="beta-lactamase/transpeptidase-like"/>
    <property type="match status" value="1"/>
</dbReference>
<dbReference type="InterPro" id="IPR012907">
    <property type="entry name" value="Peptidase_S11_C"/>
</dbReference>
<evidence type="ECO:0000313" key="19">
    <source>
        <dbReference type="Proteomes" id="UP000298653"/>
    </source>
</evidence>
<keyword evidence="10" id="KW-0573">Peptidoglycan synthesis</keyword>
<comment type="pathway">
    <text evidence="2">Cell wall biogenesis; peptidoglycan biosynthesis.</text>
</comment>
<feature type="domain" description="Peptidase S11 D-Ala-D-Ala carboxypeptidase A C-terminal" evidence="17">
    <location>
        <begin position="287"/>
        <end position="379"/>
    </location>
</feature>
<evidence type="ECO:0000256" key="4">
    <source>
        <dbReference type="ARBA" id="ARBA00012448"/>
    </source>
</evidence>
<protein>
    <recommendedName>
        <fullName evidence="4">serine-type D-Ala-D-Ala carboxypeptidase</fullName>
        <ecNumber evidence="4">3.4.16.4</ecNumber>
    </recommendedName>
</protein>
<organism evidence="18 19">
    <name type="scientific">Anaerostipes rhamnosivorans</name>
    <dbReference type="NCBI Taxonomy" id="1229621"/>
    <lineage>
        <taxon>Bacteria</taxon>
        <taxon>Bacillati</taxon>
        <taxon>Bacillota</taxon>
        <taxon>Clostridia</taxon>
        <taxon>Lachnospirales</taxon>
        <taxon>Lachnospiraceae</taxon>
        <taxon>Anaerostipes</taxon>
    </lineage>
</organism>
<keyword evidence="7 16" id="KW-0732">Signal</keyword>
<evidence type="ECO:0000256" key="8">
    <source>
        <dbReference type="ARBA" id="ARBA00022801"/>
    </source>
</evidence>
<evidence type="ECO:0000256" key="13">
    <source>
        <dbReference type="PIRSR" id="PIRSR618044-1"/>
    </source>
</evidence>
<evidence type="ECO:0000256" key="10">
    <source>
        <dbReference type="ARBA" id="ARBA00022984"/>
    </source>
</evidence>
<feature type="chain" id="PRO_5038349510" description="serine-type D-Ala-D-Ala carboxypeptidase" evidence="16">
    <location>
        <begin position="23"/>
        <end position="394"/>
    </location>
</feature>